<dbReference type="Proteomes" id="UP000828941">
    <property type="component" value="Chromosome 2"/>
</dbReference>
<gene>
    <name evidence="1" type="ORF">L6164_004206</name>
</gene>
<accession>A0ACB9Q3Y5</accession>
<reference evidence="1 2" key="1">
    <citation type="journal article" date="2022" name="DNA Res.">
        <title>Chromosomal-level genome assembly of the orchid tree Bauhinia variegata (Leguminosae; Cercidoideae) supports the allotetraploid origin hypothesis of Bauhinia.</title>
        <authorList>
            <person name="Zhong Y."/>
            <person name="Chen Y."/>
            <person name="Zheng D."/>
            <person name="Pang J."/>
            <person name="Liu Y."/>
            <person name="Luo S."/>
            <person name="Meng S."/>
            <person name="Qian L."/>
            <person name="Wei D."/>
            <person name="Dai S."/>
            <person name="Zhou R."/>
        </authorList>
    </citation>
    <scope>NUCLEOTIDE SEQUENCE [LARGE SCALE GENOMIC DNA]</scope>
    <source>
        <strain evidence="1">BV-YZ2020</strain>
    </source>
</reference>
<evidence type="ECO:0000313" key="2">
    <source>
        <dbReference type="Proteomes" id="UP000828941"/>
    </source>
</evidence>
<organism evidence="1 2">
    <name type="scientific">Bauhinia variegata</name>
    <name type="common">Purple orchid tree</name>
    <name type="synonym">Phanera variegata</name>
    <dbReference type="NCBI Taxonomy" id="167791"/>
    <lineage>
        <taxon>Eukaryota</taxon>
        <taxon>Viridiplantae</taxon>
        <taxon>Streptophyta</taxon>
        <taxon>Embryophyta</taxon>
        <taxon>Tracheophyta</taxon>
        <taxon>Spermatophyta</taxon>
        <taxon>Magnoliopsida</taxon>
        <taxon>eudicotyledons</taxon>
        <taxon>Gunneridae</taxon>
        <taxon>Pentapetalae</taxon>
        <taxon>rosids</taxon>
        <taxon>fabids</taxon>
        <taxon>Fabales</taxon>
        <taxon>Fabaceae</taxon>
        <taxon>Cercidoideae</taxon>
        <taxon>Cercideae</taxon>
        <taxon>Bauhiniinae</taxon>
        <taxon>Bauhinia</taxon>
    </lineage>
</organism>
<protein>
    <submittedName>
        <fullName evidence="1">Uncharacterized protein</fullName>
    </submittedName>
</protein>
<name>A0ACB9Q3Y5_BAUVA</name>
<sequence length="277" mass="32285">MRPCTVLLDDQTMMHFWLPRNRQLNKPNVALIHGYGGNSRWQFFSQVGPLSRRFNLYIPDLLFFGKSYTNRTDRSDWFQARCVGEAMKTLGVDRFSVAGISYGGYVAYRTAEIYRERVEKVVIVSSGICYTDDQKAEELRRIGRNPLELLLPENPKDLRSLMNMTLYKYDPFKWLPNFFLRETIQVMFKKNRKEIMEIGEYLLTKPADSNLGILSQETLIIWGEKDNVFPVKYAYQLQRHLGAKAKVEIIKETGHAVNYDSPVALNDFIISFLSFLH</sequence>
<comment type="caution">
    <text evidence="1">The sequence shown here is derived from an EMBL/GenBank/DDBJ whole genome shotgun (WGS) entry which is preliminary data.</text>
</comment>
<keyword evidence="2" id="KW-1185">Reference proteome</keyword>
<proteinExistence type="predicted"/>
<dbReference type="EMBL" id="CM039427">
    <property type="protein sequence ID" value="KAI4355431.1"/>
    <property type="molecule type" value="Genomic_DNA"/>
</dbReference>
<evidence type="ECO:0000313" key="1">
    <source>
        <dbReference type="EMBL" id="KAI4355431.1"/>
    </source>
</evidence>